<dbReference type="EMBL" id="VSRR010120620">
    <property type="protein sequence ID" value="MPC99941.1"/>
    <property type="molecule type" value="Genomic_DNA"/>
</dbReference>
<comment type="caution">
    <text evidence="1">The sequence shown here is derived from an EMBL/GenBank/DDBJ whole genome shotgun (WGS) entry which is preliminary data.</text>
</comment>
<dbReference type="Proteomes" id="UP000324222">
    <property type="component" value="Unassembled WGS sequence"/>
</dbReference>
<accession>A0A5B7JPP7</accession>
<proteinExistence type="predicted"/>
<sequence length="85" mass="9828">MVRMVSSTTWFAFWKVRRCTTLGLAVIVVVFGRSFTYQDRHFFNPSPVPPQLVSLTTVPPDTGWQHSLTTHTTHHSCLNNYKYNN</sequence>
<reference evidence="1 2" key="1">
    <citation type="submission" date="2019-05" db="EMBL/GenBank/DDBJ databases">
        <title>Another draft genome of Portunus trituberculatus and its Hox gene families provides insights of decapod evolution.</title>
        <authorList>
            <person name="Jeong J.-H."/>
            <person name="Song I."/>
            <person name="Kim S."/>
            <person name="Choi T."/>
            <person name="Kim D."/>
            <person name="Ryu S."/>
            <person name="Kim W."/>
        </authorList>
    </citation>
    <scope>NUCLEOTIDE SEQUENCE [LARGE SCALE GENOMIC DNA]</scope>
    <source>
        <tissue evidence="1">Muscle</tissue>
    </source>
</reference>
<dbReference type="AlphaFoldDB" id="A0A5B7JPP7"/>
<name>A0A5B7JPP7_PORTR</name>
<keyword evidence="2" id="KW-1185">Reference proteome</keyword>
<evidence type="ECO:0000313" key="1">
    <source>
        <dbReference type="EMBL" id="MPC99941.1"/>
    </source>
</evidence>
<gene>
    <name evidence="1" type="ORF">E2C01_095388</name>
</gene>
<protein>
    <submittedName>
        <fullName evidence="1">Uncharacterized protein</fullName>
    </submittedName>
</protein>
<organism evidence="1 2">
    <name type="scientific">Portunus trituberculatus</name>
    <name type="common">Swimming crab</name>
    <name type="synonym">Neptunus trituberculatus</name>
    <dbReference type="NCBI Taxonomy" id="210409"/>
    <lineage>
        <taxon>Eukaryota</taxon>
        <taxon>Metazoa</taxon>
        <taxon>Ecdysozoa</taxon>
        <taxon>Arthropoda</taxon>
        <taxon>Crustacea</taxon>
        <taxon>Multicrustacea</taxon>
        <taxon>Malacostraca</taxon>
        <taxon>Eumalacostraca</taxon>
        <taxon>Eucarida</taxon>
        <taxon>Decapoda</taxon>
        <taxon>Pleocyemata</taxon>
        <taxon>Brachyura</taxon>
        <taxon>Eubrachyura</taxon>
        <taxon>Portunoidea</taxon>
        <taxon>Portunidae</taxon>
        <taxon>Portuninae</taxon>
        <taxon>Portunus</taxon>
    </lineage>
</organism>
<evidence type="ECO:0000313" key="2">
    <source>
        <dbReference type="Proteomes" id="UP000324222"/>
    </source>
</evidence>